<dbReference type="Proteomes" id="UP000824120">
    <property type="component" value="Chromosome 1"/>
</dbReference>
<evidence type="ECO:0000313" key="2">
    <source>
        <dbReference type="Proteomes" id="UP000824120"/>
    </source>
</evidence>
<evidence type="ECO:0000313" key="1">
    <source>
        <dbReference type="EMBL" id="KAG5631552.1"/>
    </source>
</evidence>
<name>A0A9J6B4K1_SOLCO</name>
<comment type="caution">
    <text evidence="1">The sequence shown here is derived from an EMBL/GenBank/DDBJ whole genome shotgun (WGS) entry which is preliminary data.</text>
</comment>
<reference evidence="1 2" key="1">
    <citation type="submission" date="2020-09" db="EMBL/GenBank/DDBJ databases">
        <title>De no assembly of potato wild relative species, Solanum commersonii.</title>
        <authorList>
            <person name="Cho K."/>
        </authorList>
    </citation>
    <scope>NUCLEOTIDE SEQUENCE [LARGE SCALE GENOMIC DNA]</scope>
    <source>
        <strain evidence="1">LZ3.2</strain>
        <tissue evidence="1">Leaf</tissue>
    </source>
</reference>
<dbReference type="EMBL" id="JACXVP010000001">
    <property type="protein sequence ID" value="KAG5631552.1"/>
    <property type="molecule type" value="Genomic_DNA"/>
</dbReference>
<gene>
    <name evidence="1" type="ORF">H5410_003269</name>
</gene>
<dbReference type="AlphaFoldDB" id="A0A9J6B4K1"/>
<proteinExistence type="predicted"/>
<protein>
    <submittedName>
        <fullName evidence="1">Uncharacterized protein</fullName>
    </submittedName>
</protein>
<organism evidence="1 2">
    <name type="scientific">Solanum commersonii</name>
    <name type="common">Commerson's wild potato</name>
    <name type="synonym">Commerson's nightshade</name>
    <dbReference type="NCBI Taxonomy" id="4109"/>
    <lineage>
        <taxon>Eukaryota</taxon>
        <taxon>Viridiplantae</taxon>
        <taxon>Streptophyta</taxon>
        <taxon>Embryophyta</taxon>
        <taxon>Tracheophyta</taxon>
        <taxon>Spermatophyta</taxon>
        <taxon>Magnoliopsida</taxon>
        <taxon>eudicotyledons</taxon>
        <taxon>Gunneridae</taxon>
        <taxon>Pentapetalae</taxon>
        <taxon>asterids</taxon>
        <taxon>lamiids</taxon>
        <taxon>Solanales</taxon>
        <taxon>Solanaceae</taxon>
        <taxon>Solanoideae</taxon>
        <taxon>Solaneae</taxon>
        <taxon>Solanum</taxon>
    </lineage>
</organism>
<sequence length="66" mass="7652">MKFALLVPQFCQIYAPSTYHQRCGWVEFSKNVFRFCLSKHDDTDSALLTMFLKELSWTSIESALGN</sequence>
<keyword evidence="2" id="KW-1185">Reference proteome</keyword>
<accession>A0A9J6B4K1</accession>